<dbReference type="GO" id="GO:0045202">
    <property type="term" value="C:synapse"/>
    <property type="evidence" value="ECO:0007669"/>
    <property type="project" value="GOC"/>
</dbReference>
<feature type="domain" description="G-protein coupled receptors family 1 profile" evidence="12">
    <location>
        <begin position="134"/>
        <end position="179"/>
    </location>
</feature>
<evidence type="ECO:0000256" key="9">
    <source>
        <dbReference type="ARBA" id="ARBA00023170"/>
    </source>
</evidence>
<name>A0A0P4WI55_SCYOL</name>
<evidence type="ECO:0000256" key="10">
    <source>
        <dbReference type="ARBA" id="ARBA00023224"/>
    </source>
</evidence>
<feature type="transmembrane region" description="Helical" evidence="11">
    <location>
        <begin position="154"/>
        <end position="179"/>
    </location>
</feature>
<keyword evidence="8" id="KW-1015">Disulfide bond</keyword>
<keyword evidence="3" id="KW-1003">Cell membrane</keyword>
<comment type="subcellular location">
    <subcellularLocation>
        <location evidence="1">Cell membrane</location>
        <topology evidence="1">Multi-pass membrane protein</topology>
    </subcellularLocation>
</comment>
<dbReference type="PANTHER" id="PTHR24248">
    <property type="entry name" value="ADRENERGIC RECEPTOR-RELATED G-PROTEIN COUPLED RECEPTOR"/>
    <property type="match status" value="1"/>
</dbReference>
<proteinExistence type="inferred from homology"/>
<evidence type="ECO:0000256" key="11">
    <source>
        <dbReference type="SAM" id="Phobius"/>
    </source>
</evidence>
<keyword evidence="5 11" id="KW-1133">Transmembrane helix</keyword>
<evidence type="ECO:0000256" key="8">
    <source>
        <dbReference type="ARBA" id="ARBA00023157"/>
    </source>
</evidence>
<evidence type="ECO:0000256" key="7">
    <source>
        <dbReference type="ARBA" id="ARBA00023136"/>
    </source>
</evidence>
<evidence type="ECO:0000313" key="13">
    <source>
        <dbReference type="EMBL" id="JAI66740.1"/>
    </source>
</evidence>
<dbReference type="GO" id="GO:0005886">
    <property type="term" value="C:plasma membrane"/>
    <property type="evidence" value="ECO:0007669"/>
    <property type="project" value="UniProtKB-SubCell"/>
</dbReference>
<keyword evidence="6" id="KW-0297">G-protein coupled receptor</keyword>
<dbReference type="Gene3D" id="1.20.1070.10">
    <property type="entry name" value="Rhodopsin 7-helix transmembrane proteins"/>
    <property type="match status" value="1"/>
</dbReference>
<keyword evidence="10" id="KW-0807">Transducer</keyword>
<dbReference type="AlphaFoldDB" id="A0A0P4WI55"/>
<reference evidence="13" key="1">
    <citation type="submission" date="2015-09" db="EMBL/GenBank/DDBJ databases">
        <title>Scylla olivacea transcriptome.</title>
        <authorList>
            <person name="Ikhwanuddin M."/>
        </authorList>
    </citation>
    <scope>NUCLEOTIDE SEQUENCE</scope>
</reference>
<evidence type="ECO:0000256" key="4">
    <source>
        <dbReference type="ARBA" id="ARBA00022692"/>
    </source>
</evidence>
<evidence type="ECO:0000256" key="3">
    <source>
        <dbReference type="ARBA" id="ARBA00022475"/>
    </source>
</evidence>
<dbReference type="SUPFAM" id="SSF81321">
    <property type="entry name" value="Family A G protein-coupled receptor-like"/>
    <property type="match status" value="1"/>
</dbReference>
<dbReference type="PANTHER" id="PTHR24248:SF125">
    <property type="entry name" value="DOPAMINE D2-LIKE RECEPTOR"/>
    <property type="match status" value="1"/>
</dbReference>
<dbReference type="GO" id="GO:0001591">
    <property type="term" value="F:dopamine neurotransmitter receptor activity, coupled via Gi/Go"/>
    <property type="evidence" value="ECO:0007669"/>
    <property type="project" value="TreeGrafter"/>
</dbReference>
<evidence type="ECO:0000256" key="5">
    <source>
        <dbReference type="ARBA" id="ARBA00022989"/>
    </source>
</evidence>
<keyword evidence="9" id="KW-0675">Receptor</keyword>
<keyword evidence="7 11" id="KW-0472">Membrane</keyword>
<dbReference type="GO" id="GO:0004930">
    <property type="term" value="F:G protein-coupled receptor activity"/>
    <property type="evidence" value="ECO:0007669"/>
    <property type="project" value="UniProtKB-KW"/>
</dbReference>
<evidence type="ECO:0000256" key="1">
    <source>
        <dbReference type="ARBA" id="ARBA00004651"/>
    </source>
</evidence>
<dbReference type="InterPro" id="IPR000276">
    <property type="entry name" value="GPCR_Rhodpsn"/>
</dbReference>
<evidence type="ECO:0000256" key="6">
    <source>
        <dbReference type="ARBA" id="ARBA00023040"/>
    </source>
</evidence>
<evidence type="ECO:0000256" key="2">
    <source>
        <dbReference type="ARBA" id="ARBA00010663"/>
    </source>
</evidence>
<accession>A0A0P4WI55</accession>
<dbReference type="EMBL" id="GDRN01047138">
    <property type="protein sequence ID" value="JAI66740.1"/>
    <property type="molecule type" value="Transcribed_RNA"/>
</dbReference>
<dbReference type="PRINTS" id="PR00237">
    <property type="entry name" value="GPCRRHODOPSN"/>
</dbReference>
<feature type="transmembrane region" description="Helical" evidence="11">
    <location>
        <begin position="119"/>
        <end position="142"/>
    </location>
</feature>
<sequence length="237" mass="25745">MSSTLFPPSSAPSPSVGAVSSGVPTGLKALAQTLPVLKVPNVTDKEEDSVEAQYNGGIVNGNEELATVPASTRIPSVIVDVVSMCFQYDNCTTNGTDIAAKNCTVNCTSEDPYDTERNYWTLLLLLFPVFTVFGNILVLMSVYKERSLQTVTNYFIVSLAVADLLLASFVMPFAVYYLVGPSTVPLVHFSPEYKHAKRLYIKCSRGLLISKQRTGLSSSYKLCASIPTIHQQSVGER</sequence>
<organism evidence="13">
    <name type="scientific">Scylla olivacea</name>
    <name type="common">Orange mud crab</name>
    <name type="synonym">Cancer olivacea</name>
    <dbReference type="NCBI Taxonomy" id="85551"/>
    <lineage>
        <taxon>Eukaryota</taxon>
        <taxon>Metazoa</taxon>
        <taxon>Ecdysozoa</taxon>
        <taxon>Arthropoda</taxon>
        <taxon>Crustacea</taxon>
        <taxon>Multicrustacea</taxon>
        <taxon>Malacostraca</taxon>
        <taxon>Eumalacostraca</taxon>
        <taxon>Eucarida</taxon>
        <taxon>Decapoda</taxon>
        <taxon>Pleocyemata</taxon>
        <taxon>Brachyura</taxon>
        <taxon>Eubrachyura</taxon>
        <taxon>Portunoidea</taxon>
        <taxon>Portunidae</taxon>
        <taxon>Portuninae</taxon>
        <taxon>Scylla</taxon>
    </lineage>
</organism>
<dbReference type="PROSITE" id="PS50262">
    <property type="entry name" value="G_PROTEIN_RECEP_F1_2"/>
    <property type="match status" value="1"/>
</dbReference>
<evidence type="ECO:0000259" key="12">
    <source>
        <dbReference type="PROSITE" id="PS50262"/>
    </source>
</evidence>
<protein>
    <recommendedName>
        <fullName evidence="12">G-protein coupled receptors family 1 profile domain-containing protein</fullName>
    </recommendedName>
</protein>
<keyword evidence="4 11" id="KW-0812">Transmembrane</keyword>
<comment type="similarity">
    <text evidence="2">Belongs to the G-protein coupled receptor 1 family.</text>
</comment>
<dbReference type="InterPro" id="IPR017452">
    <property type="entry name" value="GPCR_Rhodpsn_7TM"/>
</dbReference>
<dbReference type="Pfam" id="PF00001">
    <property type="entry name" value="7tm_1"/>
    <property type="match status" value="1"/>
</dbReference>